<keyword evidence="2" id="KW-0547">Nucleotide-binding</keyword>
<dbReference type="RefSeq" id="YP_009010270.1">
    <property type="nucleotide sequence ID" value="NC_023610.1"/>
</dbReference>
<organism evidence="2 3">
    <name type="scientific">Erwinia phage PhiEaH1</name>
    <dbReference type="NCBI Taxonomy" id="1401669"/>
    <lineage>
        <taxon>Viruses</taxon>
        <taxon>Duplodnaviria</taxon>
        <taxon>Heunggongvirae</taxon>
        <taxon>Uroviricota</taxon>
        <taxon>Caudoviricetes</taxon>
        <taxon>Chimalliviridae</taxon>
        <taxon>Iapetusvirus</taxon>
        <taxon>Iapetusvirus EaH1</taxon>
    </lineage>
</organism>
<dbReference type="Pfam" id="PF20307">
    <property type="entry name" value="divDNAB"/>
    <property type="match status" value="1"/>
</dbReference>
<feature type="domain" description="Divergent DnaB-like ATPase" evidence="1">
    <location>
        <begin position="149"/>
        <end position="498"/>
    </location>
</feature>
<protein>
    <submittedName>
        <fullName evidence="2">Putative helicase</fullName>
    </submittedName>
</protein>
<keyword evidence="2" id="KW-0347">Helicase</keyword>
<proteinExistence type="predicted"/>
<keyword evidence="3" id="KW-1185">Reference proteome</keyword>
<sequence length="522" mass="59459">MGMNYKLVIINTLLLLYWEQQLDNGADNATLVKNILKEIRPERGMADTDPSYPSLQGLQVIIAKQVLNYGNKISREFLVSQVRMVCADDTSTRDLVLDSIEQELDQTGVRNYCLSLVRELKTYQRKQAFQKQLNELGGKILYGQEEYDLTTKARELVSAFERFTEQEGEDLRSIHGVSEFLDFNDEELLRKYFKDSKESVSPDEIIKFPIQAVNRLFGAQGGGRRKEMIMIGGLQHHFKSGLAMLMTRGAAMYNKPKLRDPAKKPAIVMLSTENQLMINLRTMYKQIMEPLVGKKIRFNEIDPAEAASFMKEKFMENGWYFLMAQVDPEYFGYDELQQTVLKLEAMGYEIIVLTVDYLGMCSTKGLTHSGITGRDKQALYNRSRNLMLRHDYLMITPHQLSTEALAIHRDRPKNFLNEVLNCAYYHDCKTLAQEVDMEINLQKLVLEGKTYLNIGRGKHRGVDDTPLDDQRATLLFGDFGIPDDINGQDQSMKRPGDGMASEGGAVAWHNGALDDMGGYSIN</sequence>
<dbReference type="GO" id="GO:0004386">
    <property type="term" value="F:helicase activity"/>
    <property type="evidence" value="ECO:0007669"/>
    <property type="project" value="UniProtKB-KW"/>
</dbReference>
<dbReference type="KEGG" id="vg:18501106"/>
<name>W8D099_9CAUD</name>
<evidence type="ECO:0000313" key="2">
    <source>
        <dbReference type="EMBL" id="AGX01939.1"/>
    </source>
</evidence>
<keyword evidence="2" id="KW-0378">Hydrolase</keyword>
<accession>W8D099</accession>
<dbReference type="Proteomes" id="UP000204235">
    <property type="component" value="Segment"/>
</dbReference>
<evidence type="ECO:0000259" key="1">
    <source>
        <dbReference type="Pfam" id="PF20307"/>
    </source>
</evidence>
<dbReference type="GeneID" id="18501106"/>
<keyword evidence="2" id="KW-0067">ATP-binding</keyword>
<evidence type="ECO:0000313" key="3">
    <source>
        <dbReference type="Proteomes" id="UP000204235"/>
    </source>
</evidence>
<reference evidence="2 3" key="1">
    <citation type="journal article" date="2014" name="FEMS Microbiol. Lett.">
        <title>The genome of the Erwinia amylovora phage PhiEaH1 reveals greater diversity and broadens the applicability of phages for the treatment of fire blight.</title>
        <authorList>
            <person name="Meczker K."/>
            <person name="Domotor D."/>
            <person name="Vass J."/>
            <person name="Rakhely G."/>
            <person name="Schneider G."/>
            <person name="Kovacs T."/>
        </authorList>
    </citation>
    <scope>NUCLEOTIDE SEQUENCE [LARGE SCALE GENOMIC DNA]</scope>
</reference>
<dbReference type="OrthoDB" id="2278at10239"/>
<dbReference type="Gene3D" id="3.40.50.300">
    <property type="entry name" value="P-loop containing nucleotide triphosphate hydrolases"/>
    <property type="match status" value="1"/>
</dbReference>
<dbReference type="InterPro" id="IPR027417">
    <property type="entry name" value="P-loop_NTPase"/>
</dbReference>
<dbReference type="InterPro" id="IPR046881">
    <property type="entry name" value="divDNAB"/>
</dbReference>
<dbReference type="EMBL" id="KF623294">
    <property type="protein sequence ID" value="AGX01939.1"/>
    <property type="molecule type" value="Genomic_DNA"/>
</dbReference>